<dbReference type="InterPro" id="IPR045269">
    <property type="entry name" value="Atg1-like"/>
</dbReference>
<keyword evidence="4" id="KW-0808">Transferase</keyword>
<dbReference type="PANTHER" id="PTHR24348:SF22">
    <property type="entry name" value="NON-SPECIFIC SERINE_THREONINE PROTEIN KINASE"/>
    <property type="match status" value="1"/>
</dbReference>
<comment type="catalytic activity">
    <reaction evidence="11">
        <text>L-seryl-[protein] + ATP = O-phospho-L-seryl-[protein] + ADP + H(+)</text>
        <dbReference type="Rhea" id="RHEA:17989"/>
        <dbReference type="Rhea" id="RHEA-COMP:9863"/>
        <dbReference type="Rhea" id="RHEA-COMP:11604"/>
        <dbReference type="ChEBI" id="CHEBI:15378"/>
        <dbReference type="ChEBI" id="CHEBI:29999"/>
        <dbReference type="ChEBI" id="CHEBI:30616"/>
        <dbReference type="ChEBI" id="CHEBI:83421"/>
        <dbReference type="ChEBI" id="CHEBI:456216"/>
        <dbReference type="EC" id="2.7.11.1"/>
    </reaction>
</comment>
<dbReference type="InterPro" id="IPR000719">
    <property type="entry name" value="Prot_kinase_dom"/>
</dbReference>
<dbReference type="GO" id="GO:0005829">
    <property type="term" value="C:cytosol"/>
    <property type="evidence" value="ECO:0007669"/>
    <property type="project" value="TreeGrafter"/>
</dbReference>
<evidence type="ECO:0000256" key="9">
    <source>
        <dbReference type="ARBA" id="ARBA00030237"/>
    </source>
</evidence>
<name>A0A8H3G1K1_9LECA</name>
<keyword evidence="5" id="KW-0547">Nucleotide-binding</keyword>
<dbReference type="GO" id="GO:0000422">
    <property type="term" value="P:autophagy of mitochondrion"/>
    <property type="evidence" value="ECO:0007669"/>
    <property type="project" value="TreeGrafter"/>
</dbReference>
<dbReference type="GO" id="GO:0000045">
    <property type="term" value="P:autophagosome assembly"/>
    <property type="evidence" value="ECO:0007669"/>
    <property type="project" value="TreeGrafter"/>
</dbReference>
<evidence type="ECO:0000256" key="8">
    <source>
        <dbReference type="ARBA" id="ARBA00023006"/>
    </source>
</evidence>
<evidence type="ECO:0000256" key="5">
    <source>
        <dbReference type="ARBA" id="ARBA00022741"/>
    </source>
</evidence>
<dbReference type="Gene3D" id="3.30.200.20">
    <property type="entry name" value="Phosphorylase Kinase, domain 1"/>
    <property type="match status" value="1"/>
</dbReference>
<dbReference type="SUPFAM" id="SSF56112">
    <property type="entry name" value="Protein kinase-like (PK-like)"/>
    <property type="match status" value="1"/>
</dbReference>
<dbReference type="PROSITE" id="PS00108">
    <property type="entry name" value="PROTEIN_KINASE_ST"/>
    <property type="match status" value="1"/>
</dbReference>
<dbReference type="InterPro" id="IPR011009">
    <property type="entry name" value="Kinase-like_dom_sf"/>
</dbReference>
<dbReference type="GO" id="GO:0005776">
    <property type="term" value="C:autophagosome"/>
    <property type="evidence" value="ECO:0007669"/>
    <property type="project" value="TreeGrafter"/>
</dbReference>
<comment type="subcellular location">
    <subcellularLocation>
        <location evidence="1">Preautophagosomal structure membrane</location>
        <topology evidence="1">Peripheral membrane protein</topology>
    </subcellularLocation>
</comment>
<proteinExistence type="predicted"/>
<dbReference type="GO" id="GO:0010506">
    <property type="term" value="P:regulation of autophagy"/>
    <property type="evidence" value="ECO:0007669"/>
    <property type="project" value="InterPro"/>
</dbReference>
<dbReference type="GO" id="GO:0005524">
    <property type="term" value="F:ATP binding"/>
    <property type="evidence" value="ECO:0007669"/>
    <property type="project" value="UniProtKB-KW"/>
</dbReference>
<evidence type="ECO:0000256" key="2">
    <source>
        <dbReference type="ARBA" id="ARBA00012513"/>
    </source>
</evidence>
<dbReference type="GO" id="GO:0042594">
    <property type="term" value="P:response to starvation"/>
    <property type="evidence" value="ECO:0007669"/>
    <property type="project" value="TreeGrafter"/>
</dbReference>
<keyword evidence="8" id="KW-0072">Autophagy</keyword>
<evidence type="ECO:0000256" key="7">
    <source>
        <dbReference type="ARBA" id="ARBA00022840"/>
    </source>
</evidence>
<accession>A0A8H3G1K1</accession>
<dbReference type="GO" id="GO:0061709">
    <property type="term" value="P:reticulophagy"/>
    <property type="evidence" value="ECO:0007669"/>
    <property type="project" value="TreeGrafter"/>
</dbReference>
<keyword evidence="14" id="KW-1185">Reference proteome</keyword>
<dbReference type="GO" id="GO:0034045">
    <property type="term" value="C:phagophore assembly site membrane"/>
    <property type="evidence" value="ECO:0007669"/>
    <property type="project" value="UniProtKB-SubCell"/>
</dbReference>
<dbReference type="Gene3D" id="1.10.510.10">
    <property type="entry name" value="Transferase(Phosphotransferase) domain 1"/>
    <property type="match status" value="1"/>
</dbReference>
<feature type="domain" description="Protein kinase" evidence="12">
    <location>
        <begin position="80"/>
        <end position="380"/>
    </location>
</feature>
<dbReference type="OrthoDB" id="10252171at2759"/>
<dbReference type="SMART" id="SM00220">
    <property type="entry name" value="S_TKc"/>
    <property type="match status" value="1"/>
</dbReference>
<dbReference type="EC" id="2.7.11.1" evidence="2"/>
<evidence type="ECO:0000256" key="6">
    <source>
        <dbReference type="ARBA" id="ARBA00022777"/>
    </source>
</evidence>
<keyword evidence="3" id="KW-0723">Serine/threonine-protein kinase</keyword>
<dbReference type="AlphaFoldDB" id="A0A8H3G1K1"/>
<evidence type="ECO:0000259" key="12">
    <source>
        <dbReference type="PROSITE" id="PS50011"/>
    </source>
</evidence>
<sequence>MGFGYLSAAKKQVCYESTSPLGETVIHVPGPRKSEYLSNLQTFIKAGKAALPPVTALGLDSSTTTAATSHSQTPCQAPIYVNLSLIGRGGFGAFHRVFNISTGRTYAGKRFHPPSGKGVKGKRKLGHDKWMDGVRNEMGIMKENPHANIMPFIDFLETPDPLLVMPFYQLGTIEIQKDVTEQQYVSAFHQILLGLRHLHARNIVHRDLKPANLLVAEPFIIIIADFGLSKDATDRLLTTFCGTHLYAAPEVYPGHSDGYGPLVDIWSTGVIMLELMYNCPPRPSTKGVTLSAWNKTGSKILVDAVGEWEPEEDKVIDILTHMLELNEALKGRFRIEVETSLRQIAPLAWTGLWTAFPDQRPSIKQVIQWENSNVSSIPLVIARLHTAERIADDGNFNADGRLSLISSYDTPFWERRRNF</sequence>
<keyword evidence="6" id="KW-0418">Kinase</keyword>
<evidence type="ECO:0000313" key="14">
    <source>
        <dbReference type="Proteomes" id="UP000664521"/>
    </source>
</evidence>
<dbReference type="Pfam" id="PF00069">
    <property type="entry name" value="Pkinase"/>
    <property type="match status" value="1"/>
</dbReference>
<evidence type="ECO:0000256" key="11">
    <source>
        <dbReference type="ARBA" id="ARBA00048679"/>
    </source>
</evidence>
<dbReference type="PROSITE" id="PS50011">
    <property type="entry name" value="PROTEIN_KINASE_DOM"/>
    <property type="match status" value="1"/>
</dbReference>
<dbReference type="Proteomes" id="UP000664521">
    <property type="component" value="Unassembled WGS sequence"/>
</dbReference>
<dbReference type="GO" id="GO:0034727">
    <property type="term" value="P:piecemeal microautophagy of the nucleus"/>
    <property type="evidence" value="ECO:0007669"/>
    <property type="project" value="TreeGrafter"/>
</dbReference>
<comment type="catalytic activity">
    <reaction evidence="10">
        <text>L-threonyl-[protein] + ATP = O-phospho-L-threonyl-[protein] + ADP + H(+)</text>
        <dbReference type="Rhea" id="RHEA:46608"/>
        <dbReference type="Rhea" id="RHEA-COMP:11060"/>
        <dbReference type="Rhea" id="RHEA-COMP:11605"/>
        <dbReference type="ChEBI" id="CHEBI:15378"/>
        <dbReference type="ChEBI" id="CHEBI:30013"/>
        <dbReference type="ChEBI" id="CHEBI:30616"/>
        <dbReference type="ChEBI" id="CHEBI:61977"/>
        <dbReference type="ChEBI" id="CHEBI:456216"/>
        <dbReference type="EC" id="2.7.11.1"/>
    </reaction>
</comment>
<dbReference type="PANTHER" id="PTHR24348">
    <property type="entry name" value="SERINE/THREONINE-PROTEIN KINASE UNC-51-RELATED"/>
    <property type="match status" value="1"/>
</dbReference>
<evidence type="ECO:0000313" key="13">
    <source>
        <dbReference type="EMBL" id="CAF9931431.1"/>
    </source>
</evidence>
<evidence type="ECO:0000256" key="1">
    <source>
        <dbReference type="ARBA" id="ARBA00004623"/>
    </source>
</evidence>
<evidence type="ECO:0000256" key="3">
    <source>
        <dbReference type="ARBA" id="ARBA00022527"/>
    </source>
</evidence>
<keyword evidence="7" id="KW-0067">ATP-binding</keyword>
<protein>
    <recommendedName>
        <fullName evidence="2">non-specific serine/threonine protein kinase</fullName>
        <ecNumber evidence="2">2.7.11.1</ecNumber>
    </recommendedName>
    <alternativeName>
        <fullName evidence="9">Autophagy-related protein 1</fullName>
    </alternativeName>
</protein>
<evidence type="ECO:0000256" key="4">
    <source>
        <dbReference type="ARBA" id="ARBA00022679"/>
    </source>
</evidence>
<reference evidence="13" key="1">
    <citation type="submission" date="2021-03" db="EMBL/GenBank/DDBJ databases">
        <authorList>
            <person name="Tagirdzhanova G."/>
        </authorList>
    </citation>
    <scope>NUCLEOTIDE SEQUENCE</scope>
</reference>
<comment type="caution">
    <text evidence="13">The sequence shown here is derived from an EMBL/GenBank/DDBJ whole genome shotgun (WGS) entry which is preliminary data.</text>
</comment>
<dbReference type="InterPro" id="IPR008271">
    <property type="entry name" value="Ser/Thr_kinase_AS"/>
</dbReference>
<dbReference type="EMBL" id="CAJPDS010000059">
    <property type="protein sequence ID" value="CAF9931431.1"/>
    <property type="molecule type" value="Genomic_DNA"/>
</dbReference>
<evidence type="ECO:0000256" key="10">
    <source>
        <dbReference type="ARBA" id="ARBA00047899"/>
    </source>
</evidence>
<organism evidence="13 14">
    <name type="scientific">Heterodermia speciosa</name>
    <dbReference type="NCBI Taxonomy" id="116794"/>
    <lineage>
        <taxon>Eukaryota</taxon>
        <taxon>Fungi</taxon>
        <taxon>Dikarya</taxon>
        <taxon>Ascomycota</taxon>
        <taxon>Pezizomycotina</taxon>
        <taxon>Lecanoromycetes</taxon>
        <taxon>OSLEUM clade</taxon>
        <taxon>Lecanoromycetidae</taxon>
        <taxon>Caliciales</taxon>
        <taxon>Physciaceae</taxon>
        <taxon>Heterodermia</taxon>
    </lineage>
</organism>
<dbReference type="GO" id="GO:0004674">
    <property type="term" value="F:protein serine/threonine kinase activity"/>
    <property type="evidence" value="ECO:0007669"/>
    <property type="project" value="UniProtKB-KW"/>
</dbReference>
<gene>
    <name evidence="13" type="ORF">HETSPECPRED_007867</name>
</gene>